<gene>
    <name evidence="1" type="ORF">IJ22_32070</name>
</gene>
<evidence type="ECO:0000313" key="2">
    <source>
        <dbReference type="Proteomes" id="UP000061660"/>
    </source>
</evidence>
<accession>A0A0U2UBJ8</accession>
<dbReference type="RefSeq" id="WP_054820326.1">
    <property type="nucleotide sequence ID" value="NZ_BJCS01000017.1"/>
</dbReference>
<sequence>MARRKSIEIKGVNHHGTIPIPLGAKVGRFVFSSAIAGVDPAIGKIPDEPEKQIELVFDHVHRFMEVAGGTSADIGRMTVYLQDEQYRDLVNQAWVSMFPDAANRPARHTVVKDLRAGALVQVEITAVLREEA</sequence>
<dbReference type="GO" id="GO:0005829">
    <property type="term" value="C:cytosol"/>
    <property type="evidence" value="ECO:0007669"/>
    <property type="project" value="TreeGrafter"/>
</dbReference>
<dbReference type="Proteomes" id="UP000061660">
    <property type="component" value="Chromosome"/>
</dbReference>
<dbReference type="Gene3D" id="3.30.1330.40">
    <property type="entry name" value="RutC-like"/>
    <property type="match status" value="1"/>
</dbReference>
<dbReference type="SUPFAM" id="SSF55298">
    <property type="entry name" value="YjgF-like"/>
    <property type="match status" value="1"/>
</dbReference>
<name>A0A0U2UBJ8_9BACL</name>
<dbReference type="PANTHER" id="PTHR11803:SF39">
    <property type="entry name" value="2-IMINOBUTANOATE_2-IMINOPROPANOATE DEAMINASE"/>
    <property type="match status" value="1"/>
</dbReference>
<evidence type="ECO:0000313" key="1">
    <source>
        <dbReference type="EMBL" id="ALS23576.1"/>
    </source>
</evidence>
<dbReference type="GO" id="GO:0019239">
    <property type="term" value="F:deaminase activity"/>
    <property type="evidence" value="ECO:0007669"/>
    <property type="project" value="TreeGrafter"/>
</dbReference>
<protein>
    <submittedName>
        <fullName evidence="1">Endoribonuclease L-PSP</fullName>
    </submittedName>
</protein>
<dbReference type="InterPro" id="IPR035959">
    <property type="entry name" value="RutC-like_sf"/>
</dbReference>
<organism evidence="1 2">
    <name type="scientific">Paenibacillus naphthalenovorans</name>
    <dbReference type="NCBI Taxonomy" id="162209"/>
    <lineage>
        <taxon>Bacteria</taxon>
        <taxon>Bacillati</taxon>
        <taxon>Bacillota</taxon>
        <taxon>Bacilli</taxon>
        <taxon>Bacillales</taxon>
        <taxon>Paenibacillaceae</taxon>
        <taxon>Paenibacillus</taxon>
    </lineage>
</organism>
<dbReference type="STRING" id="162209.IJ22_32070"/>
<dbReference type="EMBL" id="CP013652">
    <property type="protein sequence ID" value="ALS23576.1"/>
    <property type="molecule type" value="Genomic_DNA"/>
</dbReference>
<dbReference type="KEGG" id="pnp:IJ22_32070"/>
<dbReference type="OrthoDB" id="9815126at2"/>
<dbReference type="PANTHER" id="PTHR11803">
    <property type="entry name" value="2-IMINOBUTANOATE/2-IMINOPROPANOATE DEAMINASE RIDA"/>
    <property type="match status" value="1"/>
</dbReference>
<reference evidence="1 2" key="2">
    <citation type="journal article" date="2016" name="Genome Announc.">
        <title>Complete Genome Sequences of Two Interactive Moderate Thermophiles, Paenibacillus napthalenovorans 32O-Y and Paenibacillus sp. 32O-W.</title>
        <authorList>
            <person name="Butler R.R.III."/>
            <person name="Wang J."/>
            <person name="Stark B.C."/>
            <person name="Pombert J.F."/>
        </authorList>
    </citation>
    <scope>NUCLEOTIDE SEQUENCE [LARGE SCALE GENOMIC DNA]</scope>
    <source>
        <strain evidence="1 2">32O-Y</strain>
    </source>
</reference>
<dbReference type="InterPro" id="IPR006175">
    <property type="entry name" value="YjgF/YER057c/UK114"/>
</dbReference>
<reference evidence="2" key="1">
    <citation type="submission" date="2015-12" db="EMBL/GenBank/DDBJ databases">
        <title>Complete genome sequences of two moderately thermophilic Paenibacillus species.</title>
        <authorList>
            <person name="Butler R.III."/>
            <person name="Wang J."/>
            <person name="Stark B.C."/>
            <person name="Pombert J.-F."/>
        </authorList>
    </citation>
    <scope>NUCLEOTIDE SEQUENCE [LARGE SCALE GENOMIC DNA]</scope>
    <source>
        <strain evidence="2">32O-Y</strain>
    </source>
</reference>
<dbReference type="PATRIC" id="fig|162209.4.peg.3433"/>
<dbReference type="Pfam" id="PF01042">
    <property type="entry name" value="Ribonuc_L-PSP"/>
    <property type="match status" value="1"/>
</dbReference>
<keyword evidence="2" id="KW-1185">Reference proteome</keyword>
<dbReference type="AlphaFoldDB" id="A0A0U2UBJ8"/>
<proteinExistence type="predicted"/>